<dbReference type="InterPro" id="IPR019426">
    <property type="entry name" value="7TM_GPCR_serpentine_rcpt_Srv"/>
</dbReference>
<dbReference type="SUPFAM" id="SSF81321">
    <property type="entry name" value="Family A G protein-coupled receptor-like"/>
    <property type="match status" value="1"/>
</dbReference>
<feature type="transmembrane region" description="Helical" evidence="1">
    <location>
        <begin position="97"/>
        <end position="115"/>
    </location>
</feature>
<dbReference type="PANTHER" id="PTHR31748:SF1">
    <property type="entry name" value="SERPENTINE RECEPTOR, CLASS V"/>
    <property type="match status" value="1"/>
</dbReference>
<feature type="transmembrane region" description="Helical" evidence="1">
    <location>
        <begin position="228"/>
        <end position="252"/>
    </location>
</feature>
<gene>
    <name evidence="2" type="ORF">PMAYCL1PPCAC_13165</name>
</gene>
<feature type="transmembrane region" description="Helical" evidence="1">
    <location>
        <begin position="127"/>
        <end position="149"/>
    </location>
</feature>
<sequence>EEDMRFQRTFFGPHERWMPIWIGLMRVRLWWYVVSSMKEGLSGDLRGEGRLLGGVFLIANDELVWSYLEKEWGDKPEVEEIKQVVEKFARKIETSGSFYRICMIGAFIDIISLVNMHVGSVLPSRGFFLQFFLSSILVGQTNIAIAWGVRYAQGMTAIVLAVNRLTAVLSPLKFSELWTDRKILLANMVQIVPGLFMGAGIYTGRFAYRWTAHGGIYCFINEKAARSLYYIVAGFIQTAFVFYIVINYIIIFRRFRKLSRLRQGRWDEIARAKKCQEDRLLFISIVICTLEVSTWIFSLFAFVIWPQTFLCKLMLYFQKHFRISLQIPSRLFHMIFDNLYDLYACTPPYLLIFFSTPFQIRFRTFLG</sequence>
<evidence type="ECO:0000313" key="3">
    <source>
        <dbReference type="Proteomes" id="UP001328107"/>
    </source>
</evidence>
<dbReference type="PANTHER" id="PTHR31748">
    <property type="entry name" value="SERPENTINE RECEPTOR, CLASS V"/>
    <property type="match status" value="1"/>
</dbReference>
<dbReference type="Pfam" id="PF10323">
    <property type="entry name" value="7TM_GPCR_Srv"/>
    <property type="match status" value="1"/>
</dbReference>
<name>A0AAN4ZSI2_9BILA</name>
<feature type="transmembrane region" description="Helical" evidence="1">
    <location>
        <begin position="184"/>
        <end position="208"/>
    </location>
</feature>
<protein>
    <recommendedName>
        <fullName evidence="4">G protein-coupled receptor</fullName>
    </recommendedName>
</protein>
<dbReference type="AlphaFoldDB" id="A0AAN4ZSI2"/>
<dbReference type="Gene3D" id="1.20.1070.10">
    <property type="entry name" value="Rhodopsin 7-helix transmembrane proteins"/>
    <property type="match status" value="1"/>
</dbReference>
<dbReference type="EMBL" id="BTRK01000003">
    <property type="protein sequence ID" value="GMR42970.1"/>
    <property type="molecule type" value="Genomic_DNA"/>
</dbReference>
<evidence type="ECO:0008006" key="4">
    <source>
        <dbReference type="Google" id="ProtNLM"/>
    </source>
</evidence>
<keyword evidence="3" id="KW-1185">Reference proteome</keyword>
<evidence type="ECO:0000313" key="2">
    <source>
        <dbReference type="EMBL" id="GMR42970.1"/>
    </source>
</evidence>
<keyword evidence="1" id="KW-1133">Transmembrane helix</keyword>
<dbReference type="Proteomes" id="UP001328107">
    <property type="component" value="Unassembled WGS sequence"/>
</dbReference>
<proteinExistence type="predicted"/>
<feature type="non-terminal residue" evidence="2">
    <location>
        <position position="367"/>
    </location>
</feature>
<feature type="non-terminal residue" evidence="2">
    <location>
        <position position="1"/>
    </location>
</feature>
<organism evidence="2 3">
    <name type="scientific">Pristionchus mayeri</name>
    <dbReference type="NCBI Taxonomy" id="1317129"/>
    <lineage>
        <taxon>Eukaryota</taxon>
        <taxon>Metazoa</taxon>
        <taxon>Ecdysozoa</taxon>
        <taxon>Nematoda</taxon>
        <taxon>Chromadorea</taxon>
        <taxon>Rhabditida</taxon>
        <taxon>Rhabditina</taxon>
        <taxon>Diplogasteromorpha</taxon>
        <taxon>Diplogasteroidea</taxon>
        <taxon>Neodiplogasteridae</taxon>
        <taxon>Pristionchus</taxon>
    </lineage>
</organism>
<reference evidence="3" key="1">
    <citation type="submission" date="2022-10" db="EMBL/GenBank/DDBJ databases">
        <title>Genome assembly of Pristionchus species.</title>
        <authorList>
            <person name="Yoshida K."/>
            <person name="Sommer R.J."/>
        </authorList>
    </citation>
    <scope>NUCLEOTIDE SEQUENCE [LARGE SCALE GENOMIC DNA]</scope>
    <source>
        <strain evidence="3">RS5460</strain>
    </source>
</reference>
<accession>A0AAN4ZSI2</accession>
<comment type="caution">
    <text evidence="2">The sequence shown here is derived from an EMBL/GenBank/DDBJ whole genome shotgun (WGS) entry which is preliminary data.</text>
</comment>
<feature type="transmembrane region" description="Helical" evidence="1">
    <location>
        <begin position="280"/>
        <end position="305"/>
    </location>
</feature>
<evidence type="ECO:0000256" key="1">
    <source>
        <dbReference type="SAM" id="Phobius"/>
    </source>
</evidence>
<keyword evidence="1" id="KW-0472">Membrane</keyword>
<keyword evidence="1" id="KW-0812">Transmembrane</keyword>